<dbReference type="InterPro" id="IPR013717">
    <property type="entry name" value="PIG-P"/>
</dbReference>
<feature type="region of interest" description="Disordered" evidence="15">
    <location>
        <begin position="387"/>
        <end position="435"/>
    </location>
</feature>
<dbReference type="Proteomes" id="UP000009886">
    <property type="component" value="Unassembled WGS sequence"/>
</dbReference>
<feature type="compositionally biased region" description="Polar residues" evidence="15">
    <location>
        <begin position="423"/>
        <end position="435"/>
    </location>
</feature>
<feature type="compositionally biased region" description="Acidic residues" evidence="15">
    <location>
        <begin position="27"/>
        <end position="40"/>
    </location>
</feature>
<keyword evidence="7" id="KW-0863">Zinc-finger</keyword>
<dbReference type="CDD" id="cd21077">
    <property type="entry name" value="DBD_Rad14"/>
    <property type="match status" value="1"/>
</dbReference>
<evidence type="ECO:0000256" key="11">
    <source>
        <dbReference type="ARBA" id="ARBA00023136"/>
    </source>
</evidence>
<organism evidence="19 20">
    <name type="scientific">Penicillium digitatum (strain Pd1 / CECT 20795)</name>
    <name type="common">Green mold</name>
    <dbReference type="NCBI Taxonomy" id="1170230"/>
    <lineage>
        <taxon>Eukaryota</taxon>
        <taxon>Fungi</taxon>
        <taxon>Dikarya</taxon>
        <taxon>Ascomycota</taxon>
        <taxon>Pezizomycotina</taxon>
        <taxon>Eurotiomycetes</taxon>
        <taxon>Eurotiomycetidae</taxon>
        <taxon>Eurotiales</taxon>
        <taxon>Aspergillaceae</taxon>
        <taxon>Penicillium</taxon>
    </lineage>
</organism>
<feature type="compositionally biased region" description="Basic and acidic residues" evidence="15">
    <location>
        <begin position="500"/>
        <end position="514"/>
    </location>
</feature>
<accession>K9GJX6</accession>
<feature type="transmembrane region" description="Helical" evidence="16">
    <location>
        <begin position="171"/>
        <end position="190"/>
    </location>
</feature>
<evidence type="ECO:0000256" key="9">
    <source>
        <dbReference type="ARBA" id="ARBA00022989"/>
    </source>
</evidence>
<keyword evidence="5" id="KW-0479">Metal-binding</keyword>
<keyword evidence="11 16" id="KW-0472">Membrane</keyword>
<dbReference type="GO" id="GO:0000110">
    <property type="term" value="C:nucleotide-excision repair factor 1 complex"/>
    <property type="evidence" value="ECO:0007669"/>
    <property type="project" value="TreeGrafter"/>
</dbReference>
<dbReference type="Pfam" id="PF05181">
    <property type="entry name" value="XPA_C"/>
    <property type="match status" value="1"/>
</dbReference>
<evidence type="ECO:0000256" key="2">
    <source>
        <dbReference type="ARBA" id="ARBA00004141"/>
    </source>
</evidence>
<evidence type="ECO:0000256" key="16">
    <source>
        <dbReference type="SAM" id="Phobius"/>
    </source>
</evidence>
<dbReference type="Pfam" id="PF08510">
    <property type="entry name" value="PIG-P"/>
    <property type="match status" value="1"/>
</dbReference>
<evidence type="ECO:0000256" key="13">
    <source>
        <dbReference type="ARBA" id="ARBA00023242"/>
    </source>
</evidence>
<feature type="domain" description="PIG-P" evidence="18">
    <location>
        <begin position="168"/>
        <end position="312"/>
    </location>
</feature>
<dbReference type="GO" id="GO:0070914">
    <property type="term" value="P:UV-damage excision repair"/>
    <property type="evidence" value="ECO:0007669"/>
    <property type="project" value="TreeGrafter"/>
</dbReference>
<dbReference type="GO" id="GO:0016020">
    <property type="term" value="C:membrane"/>
    <property type="evidence" value="ECO:0007669"/>
    <property type="project" value="UniProtKB-SubCell"/>
</dbReference>
<dbReference type="SUPFAM" id="SSF46955">
    <property type="entry name" value="Putative DNA-binding domain"/>
    <property type="match status" value="1"/>
</dbReference>
<feature type="compositionally biased region" description="Polar residues" evidence="15">
    <location>
        <begin position="1"/>
        <end position="13"/>
    </location>
</feature>
<dbReference type="FunFam" id="3.90.530.10:FF:000003">
    <property type="entry name" value="Dna repair rad14 protein"/>
    <property type="match status" value="1"/>
</dbReference>
<proteinExistence type="inferred from homology"/>
<keyword evidence="4 16" id="KW-0812">Transmembrane</keyword>
<dbReference type="PROSITE" id="PS00753">
    <property type="entry name" value="XPA_2"/>
    <property type="match status" value="1"/>
</dbReference>
<feature type="compositionally biased region" description="Low complexity" evidence="15">
    <location>
        <begin position="115"/>
        <end position="136"/>
    </location>
</feature>
<evidence type="ECO:0000256" key="7">
    <source>
        <dbReference type="ARBA" id="ARBA00022771"/>
    </source>
</evidence>
<dbReference type="VEuPathDB" id="FungiDB:PDIP_47690"/>
<feature type="region of interest" description="Disordered" evidence="15">
    <location>
        <begin position="685"/>
        <end position="712"/>
    </location>
</feature>
<evidence type="ECO:0000256" key="10">
    <source>
        <dbReference type="ARBA" id="ARBA00023125"/>
    </source>
</evidence>
<dbReference type="InterPro" id="IPR009061">
    <property type="entry name" value="DNA-bd_dom_put_sf"/>
</dbReference>
<dbReference type="PANTHER" id="PTHR10142">
    <property type="entry name" value="DNA REPAIR PROTEIN COMPLEMENTING XP-A CELLS"/>
    <property type="match status" value="1"/>
</dbReference>
<dbReference type="PANTHER" id="PTHR10142:SF0">
    <property type="entry name" value="DNA REPAIR PROTEIN COMPLEMENTING XP-A CELLS"/>
    <property type="match status" value="1"/>
</dbReference>
<dbReference type="Gene3D" id="3.90.530.10">
    <property type="entry name" value="XPA C-terminal domain"/>
    <property type="match status" value="1"/>
</dbReference>
<dbReference type="HOGENOM" id="CLU_399598_0_0_1"/>
<feature type="compositionally biased region" description="Acidic residues" evidence="15">
    <location>
        <begin position="47"/>
        <end position="56"/>
    </location>
</feature>
<keyword evidence="9 16" id="KW-1133">Transmembrane helix</keyword>
<gene>
    <name evidence="19" type="ORF">PDIP_47690</name>
</gene>
<dbReference type="GO" id="GO:0006284">
    <property type="term" value="P:base-excision repair"/>
    <property type="evidence" value="ECO:0007669"/>
    <property type="project" value="TreeGrafter"/>
</dbReference>
<comment type="subcellular location">
    <subcellularLocation>
        <location evidence="2">Membrane</location>
        <topology evidence="2">Multi-pass membrane protein</topology>
    </subcellularLocation>
    <subcellularLocation>
        <location evidence="1">Nucleus</location>
    </subcellularLocation>
</comment>
<evidence type="ECO:0000259" key="17">
    <source>
        <dbReference type="Pfam" id="PF05181"/>
    </source>
</evidence>
<dbReference type="GO" id="GO:0003684">
    <property type="term" value="F:damaged DNA binding"/>
    <property type="evidence" value="ECO:0007669"/>
    <property type="project" value="InterPro"/>
</dbReference>
<protein>
    <recommendedName>
        <fullName evidence="14">DNA repair protein RAD14</fullName>
    </recommendedName>
</protein>
<keyword evidence="10" id="KW-0238">DNA-binding</keyword>
<evidence type="ECO:0000313" key="19">
    <source>
        <dbReference type="EMBL" id="EKV13511.1"/>
    </source>
</evidence>
<evidence type="ECO:0000256" key="15">
    <source>
        <dbReference type="SAM" id="MobiDB-lite"/>
    </source>
</evidence>
<keyword evidence="12" id="KW-0234">DNA repair</keyword>
<dbReference type="AlphaFoldDB" id="K9GJX6"/>
<name>K9GJX6_PEND1</name>
<comment type="caution">
    <text evidence="19">The sequence shown here is derived from an EMBL/GenBank/DDBJ whole genome shotgun (WGS) entry which is preliminary data.</text>
</comment>
<evidence type="ECO:0000256" key="14">
    <source>
        <dbReference type="ARBA" id="ARBA00072989"/>
    </source>
</evidence>
<dbReference type="NCBIfam" id="TIGR00598">
    <property type="entry name" value="rad14"/>
    <property type="match status" value="1"/>
</dbReference>
<evidence type="ECO:0000256" key="8">
    <source>
        <dbReference type="ARBA" id="ARBA00022833"/>
    </source>
</evidence>
<dbReference type="InterPro" id="IPR022656">
    <property type="entry name" value="XPA_C"/>
</dbReference>
<evidence type="ECO:0000256" key="6">
    <source>
        <dbReference type="ARBA" id="ARBA00022763"/>
    </source>
</evidence>
<evidence type="ECO:0000256" key="12">
    <source>
        <dbReference type="ARBA" id="ARBA00023204"/>
    </source>
</evidence>
<evidence type="ECO:0000256" key="1">
    <source>
        <dbReference type="ARBA" id="ARBA00004123"/>
    </source>
</evidence>
<dbReference type="GO" id="GO:0000715">
    <property type="term" value="P:nucleotide-excision repair, DNA damage recognition"/>
    <property type="evidence" value="ECO:0007669"/>
    <property type="project" value="TreeGrafter"/>
</dbReference>
<evidence type="ECO:0000256" key="5">
    <source>
        <dbReference type="ARBA" id="ARBA00022723"/>
    </source>
</evidence>
<reference evidence="20" key="1">
    <citation type="journal article" date="2012" name="BMC Genomics">
        <title>Genome sequence of the necrotrophic fungus Penicillium digitatum, the main postharvest pathogen of citrus.</title>
        <authorList>
            <person name="Marcet-Houben M."/>
            <person name="Ballester A.-R."/>
            <person name="de la Fuente B."/>
            <person name="Harries E."/>
            <person name="Marcos J.F."/>
            <person name="Gonzalez-Candelas L."/>
            <person name="Gabaldon T."/>
        </authorList>
    </citation>
    <scope>NUCLEOTIDE SEQUENCE [LARGE SCALE GENOMIC DNA]</scope>
    <source>
        <strain evidence="20">Pd1 / CECT 20795</strain>
    </source>
</reference>
<keyword evidence="6" id="KW-0227">DNA damage</keyword>
<dbReference type="KEGG" id="pdp:PDIP_47690"/>
<evidence type="ECO:0000259" key="18">
    <source>
        <dbReference type="Pfam" id="PF08510"/>
    </source>
</evidence>
<dbReference type="GO" id="GO:1901255">
    <property type="term" value="P:nucleotide-excision repair involved in interstrand cross-link repair"/>
    <property type="evidence" value="ECO:0007669"/>
    <property type="project" value="TreeGrafter"/>
</dbReference>
<dbReference type="GO" id="GO:0008270">
    <property type="term" value="F:zinc ion binding"/>
    <property type="evidence" value="ECO:0007669"/>
    <property type="project" value="UniProtKB-KW"/>
</dbReference>
<evidence type="ECO:0000256" key="3">
    <source>
        <dbReference type="ARBA" id="ARBA00005548"/>
    </source>
</evidence>
<feature type="transmembrane region" description="Helical" evidence="16">
    <location>
        <begin position="210"/>
        <end position="233"/>
    </location>
</feature>
<dbReference type="InterPro" id="IPR037129">
    <property type="entry name" value="XPA_sf"/>
</dbReference>
<sequence>MENSARTFNTSLEAKQPFPPLLTEDPTSAEEPEESYEDESITSTGYEEIEVEDDADFQSHYSLEHQSFSDTDSDDSSNIERNHTFHQSSSSLHGPNAFAPPFYNRPPTPLPPSPSLTSLLRPPFSTTTSRPTTPDSSDVETPNDTEAAVAKSARRATTVPRASPKVPTYEYYGFVLYLASSSAFLFYLLWSYLPSPFLHQLGIYYYPNRWWSLAIPAWLVMLLIYIYAALATYNTGYLTLPMHSIENIVDEVANVSVIDGKARRRPGGATKMKPGATSYQIMGPQNRKVNWREIWNEGTDAVMDVPVGGVSDYSETLISVLLLLGYGNDVAFRIRISRDWQIRALAAFCLDVHTTETVDIENDRYFPQVKKLSHDVRRTALNPAFAAQGLERRTASPRSHDSRTATEDTKALREKREAEISQAAPNISQPATGAKRSFTSMATSYQPANLRDASSSNRPLDSIKPARNFTSYVDYDFSKMTDTKGGFLTQEDDPFNKQLHVPDGKEVPKPAHMTQREWERHQILQSLKRNREGPFEPGLSVLDDKSQQKTCRECGSREIDWKWEEELKCCICHACKEKHPEKYSLLTKTEAKEDYLLTDPELRDEELLPRLERPNPHKSTWNSMMLYLRYQVEEYAFSDKKWGSTEALDAEFERRESDKKRRREAKFKTKLQELKKRTRVEAYRRNRQGASGGEFGDDLGSGRKHVHQWGRSIDNPETGIGVKTCVECGMEVEELEF</sequence>
<feature type="domain" description="XPA C-terminal" evidence="17">
    <location>
        <begin position="582"/>
        <end position="632"/>
    </location>
</feature>
<feature type="region of interest" description="Disordered" evidence="15">
    <location>
        <begin position="489"/>
        <end position="514"/>
    </location>
</feature>
<keyword evidence="8" id="KW-0862">Zinc</keyword>
<dbReference type="InterPro" id="IPR022658">
    <property type="entry name" value="XPA_CS"/>
</dbReference>
<feature type="region of interest" description="Disordered" evidence="15">
    <location>
        <begin position="1"/>
        <end position="154"/>
    </location>
</feature>
<feature type="compositionally biased region" description="Basic and acidic residues" evidence="15">
    <location>
        <begin position="390"/>
        <end position="419"/>
    </location>
</feature>
<keyword evidence="13" id="KW-0539">Nucleus</keyword>
<evidence type="ECO:0000313" key="20">
    <source>
        <dbReference type="Proteomes" id="UP000009886"/>
    </source>
</evidence>
<comment type="similarity">
    <text evidence="3">Belongs to the XPA family.</text>
</comment>
<dbReference type="EMBL" id="AKCU01000333">
    <property type="protein sequence ID" value="EKV13511.1"/>
    <property type="molecule type" value="Genomic_DNA"/>
</dbReference>
<dbReference type="OrthoDB" id="5368863at2759"/>
<feature type="compositionally biased region" description="Pro residues" evidence="15">
    <location>
        <begin position="103"/>
        <end position="114"/>
    </location>
</feature>
<dbReference type="InterPro" id="IPR000465">
    <property type="entry name" value="XPA/RAD14"/>
</dbReference>
<evidence type="ECO:0000256" key="4">
    <source>
        <dbReference type="ARBA" id="ARBA00022692"/>
    </source>
</evidence>